<gene>
    <name evidence="1" type="ORF">SAMN03080617_04284</name>
</gene>
<dbReference type="EMBL" id="FMXE01000054">
    <property type="protein sequence ID" value="SDA96774.1"/>
    <property type="molecule type" value="Genomic_DNA"/>
</dbReference>
<evidence type="ECO:0000313" key="1">
    <source>
        <dbReference type="EMBL" id="SDA96774.1"/>
    </source>
</evidence>
<reference evidence="2" key="1">
    <citation type="submission" date="2016-10" db="EMBL/GenBank/DDBJ databases">
        <authorList>
            <person name="Varghese N."/>
            <person name="Submissions S."/>
        </authorList>
    </citation>
    <scope>NUCLEOTIDE SEQUENCE [LARGE SCALE GENOMIC DNA]</scope>
    <source>
        <strain evidence="2">DSM 22703</strain>
    </source>
</reference>
<keyword evidence="2" id="KW-1185">Reference proteome</keyword>
<sequence>MNRSIQNLGIIAVNSILSLGVWQKSLAQYNLSNTPIWTKINYVAKETTKDGTSMYVELEIKNRSNKSIILTSVQQGNLKGPEEIFIVKNSKGENVQTRFEMREYFDPNGRELKSGEILYRYHKSPIYPIMMDQNLHFNFGISTIGHGSFVTESVWAVPRKMEERPFRPKQ</sequence>
<proteinExistence type="predicted"/>
<organism evidence="1 2">
    <name type="scientific">Algoriphagus alkaliphilus</name>
    <dbReference type="NCBI Taxonomy" id="279824"/>
    <lineage>
        <taxon>Bacteria</taxon>
        <taxon>Pseudomonadati</taxon>
        <taxon>Bacteroidota</taxon>
        <taxon>Cytophagia</taxon>
        <taxon>Cytophagales</taxon>
        <taxon>Cyclobacteriaceae</taxon>
        <taxon>Algoriphagus</taxon>
    </lineage>
</organism>
<dbReference type="OrthoDB" id="9823448at2"/>
<evidence type="ECO:0000313" key="2">
    <source>
        <dbReference type="Proteomes" id="UP000198756"/>
    </source>
</evidence>
<dbReference type="AlphaFoldDB" id="A0A1G5ZPR5"/>
<dbReference type="Proteomes" id="UP000198756">
    <property type="component" value="Unassembled WGS sequence"/>
</dbReference>
<protein>
    <submittedName>
        <fullName evidence="1">Uncharacterized protein</fullName>
    </submittedName>
</protein>
<accession>A0A1G5ZPR5</accession>
<name>A0A1G5ZPR5_9BACT</name>
<dbReference type="RefSeq" id="WP_092734991.1">
    <property type="nucleotide sequence ID" value="NZ_FMXE01000054.1"/>
</dbReference>